<proteinExistence type="predicted"/>
<feature type="compositionally biased region" description="Pro residues" evidence="1">
    <location>
        <begin position="1"/>
        <end position="30"/>
    </location>
</feature>
<dbReference type="Proteomes" id="UP000307768">
    <property type="component" value="Unassembled WGS sequence"/>
</dbReference>
<evidence type="ECO:0000313" key="2">
    <source>
        <dbReference type="EMBL" id="KAA1419724.1"/>
    </source>
</evidence>
<comment type="caution">
    <text evidence="2">The sequence shown here is derived from an EMBL/GenBank/DDBJ whole genome shotgun (WGS) entry which is preliminary data.</text>
</comment>
<dbReference type="EMBL" id="VDFQ02000006">
    <property type="protein sequence ID" value="KAA1419724.1"/>
    <property type="molecule type" value="Genomic_DNA"/>
</dbReference>
<feature type="region of interest" description="Disordered" evidence="1">
    <location>
        <begin position="1"/>
        <end position="42"/>
    </location>
</feature>
<protein>
    <submittedName>
        <fullName evidence="2">Uncharacterized protein</fullName>
    </submittedName>
</protein>
<sequence length="91" mass="9560">MTEPVPEQPAPRPPVPGPPRPRPPVAPPAPAAAGDPAGEDIAADPRVEAVLSDLERLAELPVSEHLAVYEQVHAKLREVLQSAGQDRPSVS</sequence>
<evidence type="ECO:0000256" key="1">
    <source>
        <dbReference type="SAM" id="MobiDB-lite"/>
    </source>
</evidence>
<dbReference type="AlphaFoldDB" id="A0A5Q6RNW7"/>
<reference evidence="2 3" key="1">
    <citation type="submission" date="2019-09" db="EMBL/GenBank/DDBJ databases">
        <title>Mumia zhuanghuii sp. nov. isolated from the intestinal contents of plateau pika (Ochotona curzoniae) in the Qinghai-Tibet plateau of China.</title>
        <authorList>
            <person name="Tian Z."/>
        </authorList>
    </citation>
    <scope>NUCLEOTIDE SEQUENCE [LARGE SCALE GENOMIC DNA]</scope>
    <source>
        <strain evidence="3">350</strain>
    </source>
</reference>
<evidence type="ECO:0000313" key="3">
    <source>
        <dbReference type="Proteomes" id="UP000307768"/>
    </source>
</evidence>
<gene>
    <name evidence="2" type="ORF">FE697_017565</name>
</gene>
<accession>A0A5Q6RNW7</accession>
<dbReference type="RefSeq" id="WP_149770947.1">
    <property type="nucleotide sequence ID" value="NZ_VDFQ02000006.1"/>
</dbReference>
<dbReference type="OrthoDB" id="4883460at2"/>
<name>A0A5Q6RNW7_9ACTN</name>
<organism evidence="2 3">
    <name type="scientific">Mumia zhuanghuii</name>
    <dbReference type="NCBI Taxonomy" id="2585211"/>
    <lineage>
        <taxon>Bacteria</taxon>
        <taxon>Bacillati</taxon>
        <taxon>Actinomycetota</taxon>
        <taxon>Actinomycetes</taxon>
        <taxon>Propionibacteriales</taxon>
        <taxon>Nocardioidaceae</taxon>
        <taxon>Mumia</taxon>
    </lineage>
</organism>